<dbReference type="Proteomes" id="UP000596276">
    <property type="component" value="Chromosome 4"/>
</dbReference>
<dbReference type="AlphaFoldDB" id="A0A7U2MTP4"/>
<comment type="similarity">
    <text evidence="2">Belongs to the fungal hydrophobin family.</text>
</comment>
<feature type="chain" id="PRO_5031592235" description="Hydrophobin" evidence="2">
    <location>
        <begin position="19"/>
        <end position="108"/>
    </location>
</feature>
<protein>
    <recommendedName>
        <fullName evidence="2">Hydrophobin</fullName>
    </recommendedName>
</protein>
<feature type="signal peptide" evidence="2">
    <location>
        <begin position="1"/>
        <end position="18"/>
    </location>
</feature>
<evidence type="ECO:0000256" key="2">
    <source>
        <dbReference type="RuleBase" id="RU365009"/>
    </source>
</evidence>
<accession>A0A7U2MTP4</accession>
<dbReference type="VEuPathDB" id="FungiDB:AFLA_002084"/>
<keyword evidence="2" id="KW-0134">Cell wall</keyword>
<proteinExistence type="inferred from homology"/>
<dbReference type="InterPro" id="IPR001338">
    <property type="entry name" value="Class_I_Hydrophobin"/>
</dbReference>
<keyword evidence="4" id="KW-1185">Reference proteome</keyword>
<keyword evidence="2" id="KW-0732">Signal</keyword>
<keyword evidence="2" id="KW-0964">Secreted</keyword>
<dbReference type="EMBL" id="CP044618">
    <property type="protein sequence ID" value="QRD89719.1"/>
    <property type="molecule type" value="Genomic_DNA"/>
</dbReference>
<name>A0A7U2MTP4_ASPFN</name>
<gene>
    <name evidence="3" type="ORF">F9C07_3519</name>
</gene>
<evidence type="ECO:0000313" key="3">
    <source>
        <dbReference type="EMBL" id="QRD89719.1"/>
    </source>
</evidence>
<dbReference type="GO" id="GO:0009277">
    <property type="term" value="C:fungal-type cell wall"/>
    <property type="evidence" value="ECO:0007669"/>
    <property type="project" value="InterPro"/>
</dbReference>
<dbReference type="CDD" id="cd23507">
    <property type="entry name" value="hydrophobin_I"/>
    <property type="match status" value="1"/>
</dbReference>
<comment type="subcellular location">
    <subcellularLocation>
        <location evidence="2">Secreted</location>
        <location evidence="2">Cell wall</location>
    </subcellularLocation>
</comment>
<evidence type="ECO:0000313" key="4">
    <source>
        <dbReference type="Proteomes" id="UP000596276"/>
    </source>
</evidence>
<reference evidence="4" key="1">
    <citation type="journal article" date="2021" name="G3 (Bethesda)">
        <title>Chromosome assembled and annotated genome sequence of Aspergillus flavus NRRL 3357.</title>
        <authorList>
            <person name="Skerker J.M."/>
            <person name="Pianalto K.M."/>
            <person name="Mondo S.J."/>
            <person name="Yang K."/>
            <person name="Arkin A.P."/>
            <person name="Keller N.P."/>
            <person name="Grigoriev I.V."/>
            <person name="Louise Glass N.L."/>
        </authorList>
    </citation>
    <scope>NUCLEOTIDE SEQUENCE [LARGE SCALE GENOMIC DNA]</scope>
    <source>
        <strain evidence="4">ATCC 200026 / FGSC A1120 / IAM 13836 / NRRL 3357 / JCM 12722 / SRRC 167</strain>
    </source>
</reference>
<keyword evidence="1 2" id="KW-1015">Disulfide bond</keyword>
<dbReference type="GO" id="GO:0005199">
    <property type="term" value="F:structural constituent of cell wall"/>
    <property type="evidence" value="ECO:0007669"/>
    <property type="project" value="InterPro"/>
</dbReference>
<dbReference type="Pfam" id="PF01185">
    <property type="entry name" value="Hydrophobin"/>
    <property type="match status" value="1"/>
</dbReference>
<dbReference type="VEuPathDB" id="FungiDB:F9C07_3519"/>
<evidence type="ECO:0000256" key="1">
    <source>
        <dbReference type="ARBA" id="ARBA00023157"/>
    </source>
</evidence>
<sequence length="108" mass="11106">MKVSTLLTTLCVLGVASSADPTAQCDNGPVQCCATVGLPTDSVVSPLLGLLGVVVPDMSTPVGLTVVDISDVEIDVTALGSRTRCLMHFKFIVVGKDVVFRTTLGSLA</sequence>
<organism evidence="3 4">
    <name type="scientific">Aspergillus flavus (strain ATCC 200026 / FGSC A1120 / IAM 13836 / NRRL 3357 / JCM 12722 / SRRC 167)</name>
    <dbReference type="NCBI Taxonomy" id="332952"/>
    <lineage>
        <taxon>Eukaryota</taxon>
        <taxon>Fungi</taxon>
        <taxon>Dikarya</taxon>
        <taxon>Ascomycota</taxon>
        <taxon>Pezizomycotina</taxon>
        <taxon>Eurotiomycetes</taxon>
        <taxon>Eurotiomycetidae</taxon>
        <taxon>Eurotiales</taxon>
        <taxon>Aspergillaceae</taxon>
        <taxon>Aspergillus</taxon>
        <taxon>Aspergillus subgen. Circumdati</taxon>
    </lineage>
</organism>